<organism evidence="3 4">
    <name type="scientific">Hydrogenophaga borbori</name>
    <dbReference type="NCBI Taxonomy" id="2294117"/>
    <lineage>
        <taxon>Bacteria</taxon>
        <taxon>Pseudomonadati</taxon>
        <taxon>Pseudomonadota</taxon>
        <taxon>Betaproteobacteria</taxon>
        <taxon>Burkholderiales</taxon>
        <taxon>Comamonadaceae</taxon>
        <taxon>Hydrogenophaga</taxon>
    </lineage>
</organism>
<name>A0A372EDQ9_9BURK</name>
<comment type="similarity">
    <text evidence="1">Belongs to the UPF0065 (bug) family.</text>
</comment>
<dbReference type="InterPro" id="IPR005064">
    <property type="entry name" value="BUG"/>
</dbReference>
<dbReference type="SUPFAM" id="SSF53850">
    <property type="entry name" value="Periplasmic binding protein-like II"/>
    <property type="match status" value="1"/>
</dbReference>
<evidence type="ECO:0000256" key="1">
    <source>
        <dbReference type="ARBA" id="ARBA00006987"/>
    </source>
</evidence>
<evidence type="ECO:0000256" key="2">
    <source>
        <dbReference type="SAM" id="SignalP"/>
    </source>
</evidence>
<keyword evidence="2" id="KW-0732">Signal</keyword>
<dbReference type="Proteomes" id="UP000261931">
    <property type="component" value="Unassembled WGS sequence"/>
</dbReference>
<reference evidence="3 4" key="1">
    <citation type="submission" date="2018-08" db="EMBL/GenBank/DDBJ databases">
        <title>Hydrogenophaga sp. LA-38 isolated from sludge.</title>
        <authorList>
            <person name="Im W.-T."/>
        </authorList>
    </citation>
    <scope>NUCLEOTIDE SEQUENCE [LARGE SCALE GENOMIC DNA]</scope>
    <source>
        <strain evidence="3 4">LA-38</strain>
    </source>
</reference>
<dbReference type="Gene3D" id="3.40.190.10">
    <property type="entry name" value="Periplasmic binding protein-like II"/>
    <property type="match status" value="1"/>
</dbReference>
<evidence type="ECO:0000313" key="4">
    <source>
        <dbReference type="Proteomes" id="UP000261931"/>
    </source>
</evidence>
<protein>
    <submittedName>
        <fullName evidence="3">Tripartite tricarboxylate transporter substrate binding protein</fullName>
    </submittedName>
</protein>
<evidence type="ECO:0000313" key="3">
    <source>
        <dbReference type="EMBL" id="RFP75502.1"/>
    </source>
</evidence>
<dbReference type="EMBL" id="QVLS01000023">
    <property type="protein sequence ID" value="RFP75502.1"/>
    <property type="molecule type" value="Genomic_DNA"/>
</dbReference>
<dbReference type="Gene3D" id="3.40.190.150">
    <property type="entry name" value="Bordetella uptake gene, domain 1"/>
    <property type="match status" value="1"/>
</dbReference>
<keyword evidence="4" id="KW-1185">Reference proteome</keyword>
<dbReference type="CDD" id="cd07012">
    <property type="entry name" value="PBP2_Bug_TTT"/>
    <property type="match status" value="1"/>
</dbReference>
<accession>A0A372EDQ9</accession>
<dbReference type="AlphaFoldDB" id="A0A372EDQ9"/>
<dbReference type="RefSeq" id="WP_116961060.1">
    <property type="nucleotide sequence ID" value="NZ_QVLS01000023.1"/>
</dbReference>
<feature type="chain" id="PRO_5017043922" evidence="2">
    <location>
        <begin position="29"/>
        <end position="333"/>
    </location>
</feature>
<dbReference type="PIRSF" id="PIRSF017082">
    <property type="entry name" value="YflP"/>
    <property type="match status" value="1"/>
</dbReference>
<dbReference type="PANTHER" id="PTHR42928:SF5">
    <property type="entry name" value="BLR1237 PROTEIN"/>
    <property type="match status" value="1"/>
</dbReference>
<gene>
    <name evidence="3" type="ORF">DY262_21335</name>
</gene>
<dbReference type="Pfam" id="PF03401">
    <property type="entry name" value="TctC"/>
    <property type="match status" value="1"/>
</dbReference>
<proteinExistence type="inferred from homology"/>
<dbReference type="PANTHER" id="PTHR42928">
    <property type="entry name" value="TRICARBOXYLATE-BINDING PROTEIN"/>
    <property type="match status" value="1"/>
</dbReference>
<feature type="signal peptide" evidence="2">
    <location>
        <begin position="1"/>
        <end position="28"/>
    </location>
</feature>
<sequence>MNVLVKFRRPLALTAAVVATAFAFAAQAQPRDAAWPSKPIRFVIPFAAGGSIDVVARLMGRHLEGRLGQNVVVENRPGAGGIVGADSVARAAADGHTFLFTAQGPLVLNPFLMKRLPYNAETAFAPVTLVAEAPNLLVTNQAFPVANFSDLLAFAKSNPDKMTFGTQGVGTTGHVTGELINQLTGLGLTHVAYQGFPPALTDVLAGRVGMMIGDTINLVPRIRSGQLRPIAIASARRSTVLPQVPTFAEAGHPEIVSGPWFAVLAPAGTGIEIRRKLSDEMRQILNQGEVQEKLKELGVESRGMTPEEFDTYLKAEYKRWGGVIRKAGITLDK</sequence>
<dbReference type="InterPro" id="IPR042100">
    <property type="entry name" value="Bug_dom1"/>
</dbReference>
<comment type="caution">
    <text evidence="3">The sequence shown here is derived from an EMBL/GenBank/DDBJ whole genome shotgun (WGS) entry which is preliminary data.</text>
</comment>